<accession>A0A923LSU9</accession>
<protein>
    <submittedName>
        <fullName evidence="3">DUF917 domain-containing protein</fullName>
    </submittedName>
</protein>
<dbReference type="EMBL" id="JACOPL010000001">
    <property type="protein sequence ID" value="MBC5724008.1"/>
    <property type="molecule type" value="Genomic_DNA"/>
</dbReference>
<organism evidence="3 4">
    <name type="scientific">Agathobaculum faecis</name>
    <dbReference type="NCBI Taxonomy" id="2763013"/>
    <lineage>
        <taxon>Bacteria</taxon>
        <taxon>Bacillati</taxon>
        <taxon>Bacillota</taxon>
        <taxon>Clostridia</taxon>
        <taxon>Eubacteriales</taxon>
        <taxon>Butyricicoccaceae</taxon>
        <taxon>Agathobaculum</taxon>
    </lineage>
</organism>
<sequence>MKKFDVYDYDKLVDVIYGATFFGAGGGGSISNGMDLLNTFPKDVELKVYPLSEMEDDEYSVMAAGLGSPLAMKEKGFGPEAISVVKGMMKVAEDAGKKVAYVYSGEQGGFNTMVPIYAALHAGLPLLDLDGNGRAVPELNTGLAPINNIPIDPLVLANSNGDLVVGHPKNPLDSVACETIARSICMAYGMSVGFSTWMMSKADHEKASAIGQISRDQQVGAILRNNATTKDNLSQKLEEIGVKHKVFTAGKISKIDVSVENGFDFGKTIITGDDGKLYKIDFKNENLIIRDAQDSALLVVPELIILLDTDTMKPLTNADTKEGQNVMLLGVRAPQRWWDHESGYSCWAHILKLIGYSVADKAIPLN</sequence>
<dbReference type="Pfam" id="PF06032">
    <property type="entry name" value="S-Me-THD_N"/>
    <property type="match status" value="1"/>
</dbReference>
<name>A0A923LSU9_9FIRM</name>
<dbReference type="InterPro" id="IPR010318">
    <property type="entry name" value="S-Me-THD_N"/>
</dbReference>
<reference evidence="3" key="1">
    <citation type="submission" date="2020-08" db="EMBL/GenBank/DDBJ databases">
        <title>Genome public.</title>
        <authorList>
            <person name="Liu C."/>
            <person name="Sun Q."/>
        </authorList>
    </citation>
    <scope>NUCLEOTIDE SEQUENCE</scope>
    <source>
        <strain evidence="3">NSJ-28</strain>
    </source>
</reference>
<proteinExistence type="predicted"/>
<dbReference type="InterPro" id="IPR048350">
    <property type="entry name" value="S-Me-THD-like_C"/>
</dbReference>
<dbReference type="Pfam" id="PF20906">
    <property type="entry name" value="S-Me-THD_C"/>
    <property type="match status" value="1"/>
</dbReference>
<evidence type="ECO:0000259" key="2">
    <source>
        <dbReference type="Pfam" id="PF20906"/>
    </source>
</evidence>
<keyword evidence="4" id="KW-1185">Reference proteome</keyword>
<evidence type="ECO:0000259" key="1">
    <source>
        <dbReference type="Pfam" id="PF06032"/>
    </source>
</evidence>
<dbReference type="Gene3D" id="2.40.390.10">
    <property type="entry name" value="CV3147-like"/>
    <property type="match status" value="1"/>
</dbReference>
<dbReference type="InterPro" id="IPR024071">
    <property type="entry name" value="S-Me-THD_C_sf"/>
</dbReference>
<dbReference type="RefSeq" id="WP_054325878.1">
    <property type="nucleotide sequence ID" value="NZ_JACOPL010000001.1"/>
</dbReference>
<dbReference type="AlphaFoldDB" id="A0A923LSU9"/>
<feature type="domain" description="S-Me-THD-like C-terminal" evidence="2">
    <location>
        <begin position="175"/>
        <end position="343"/>
    </location>
</feature>
<comment type="caution">
    <text evidence="3">The sequence shown here is derived from an EMBL/GenBank/DDBJ whole genome shotgun (WGS) entry which is preliminary data.</text>
</comment>
<dbReference type="InterPro" id="IPR027479">
    <property type="entry name" value="S-Me-THD_N_sf"/>
</dbReference>
<evidence type="ECO:0000313" key="4">
    <source>
        <dbReference type="Proteomes" id="UP000606499"/>
    </source>
</evidence>
<evidence type="ECO:0000313" key="3">
    <source>
        <dbReference type="EMBL" id="MBC5724008.1"/>
    </source>
</evidence>
<gene>
    <name evidence="3" type="ORF">H8S45_00780</name>
</gene>
<dbReference type="SUPFAM" id="SSF160991">
    <property type="entry name" value="CV3147-like"/>
    <property type="match status" value="1"/>
</dbReference>
<dbReference type="Proteomes" id="UP000606499">
    <property type="component" value="Unassembled WGS sequence"/>
</dbReference>
<feature type="domain" description="S-Me-THD N-terminal" evidence="1">
    <location>
        <begin position="12"/>
        <end position="165"/>
    </location>
</feature>
<dbReference type="Gene3D" id="3.40.1610.10">
    <property type="entry name" value="CV3147-like domain"/>
    <property type="match status" value="1"/>
</dbReference>